<gene>
    <name evidence="1" type="ORF">SAMN03080615_03480</name>
</gene>
<proteinExistence type="predicted"/>
<evidence type="ECO:0008006" key="3">
    <source>
        <dbReference type="Google" id="ProtNLM"/>
    </source>
</evidence>
<organism evidence="1 2">
    <name type="scientific">Amphritea atlantica</name>
    <dbReference type="NCBI Taxonomy" id="355243"/>
    <lineage>
        <taxon>Bacteria</taxon>
        <taxon>Pseudomonadati</taxon>
        <taxon>Pseudomonadota</taxon>
        <taxon>Gammaproteobacteria</taxon>
        <taxon>Oceanospirillales</taxon>
        <taxon>Oceanospirillaceae</taxon>
        <taxon>Amphritea</taxon>
    </lineage>
</organism>
<dbReference type="OrthoDB" id="5732969at2"/>
<reference evidence="2" key="1">
    <citation type="submission" date="2016-10" db="EMBL/GenBank/DDBJ databases">
        <authorList>
            <person name="Varghese N."/>
            <person name="Submissions S."/>
        </authorList>
    </citation>
    <scope>NUCLEOTIDE SEQUENCE [LARGE SCALE GENOMIC DNA]</scope>
    <source>
        <strain evidence="2">DSM 18887</strain>
    </source>
</reference>
<dbReference type="RefSeq" id="WP_091360735.1">
    <property type="nucleotide sequence ID" value="NZ_AP025284.1"/>
</dbReference>
<evidence type="ECO:0000313" key="1">
    <source>
        <dbReference type="EMBL" id="SEQ98169.1"/>
    </source>
</evidence>
<keyword evidence="2" id="KW-1185">Reference proteome</keyword>
<dbReference type="Proteomes" id="UP000198749">
    <property type="component" value="Unassembled WGS sequence"/>
</dbReference>
<accession>A0A1H9KGI2</accession>
<evidence type="ECO:0000313" key="2">
    <source>
        <dbReference type="Proteomes" id="UP000198749"/>
    </source>
</evidence>
<dbReference type="EMBL" id="FOGB01000013">
    <property type="protein sequence ID" value="SEQ98169.1"/>
    <property type="molecule type" value="Genomic_DNA"/>
</dbReference>
<sequence>MMRVNADNRLMLGCVLLILLLTGCAAQLAPKYDSALFKGVTQTNVNIMELFAAVAEGTNSADCDKRAKTFNRIIGSVDALAIQASARPVPDSSVAEKVNAFLESKGVAAMSGGKAPSSYSLEHVSRVLTKMKQVDCASGLKPGAVAAFKNDVVVSMDQVITYESFLER</sequence>
<dbReference type="PROSITE" id="PS51257">
    <property type="entry name" value="PROKAR_LIPOPROTEIN"/>
    <property type="match status" value="1"/>
</dbReference>
<dbReference type="AlphaFoldDB" id="A0A1H9KGI2"/>
<protein>
    <recommendedName>
        <fullName evidence="3">Lipoprotein</fullName>
    </recommendedName>
</protein>
<name>A0A1H9KGI2_9GAMM</name>